<dbReference type="AlphaFoldDB" id="A0A382V6T4"/>
<gene>
    <name evidence="1" type="ORF">METZ01_LOCUS395063</name>
</gene>
<name>A0A382V6T4_9ZZZZ</name>
<proteinExistence type="predicted"/>
<dbReference type="EMBL" id="UINC01149621">
    <property type="protein sequence ID" value="SVD42209.1"/>
    <property type="molecule type" value="Genomic_DNA"/>
</dbReference>
<sequence length="51" mass="5749">MITYEILSKTKDGKLVAVVSSEAKSKKEALRQTANFCYMMDIEVHSVRAVK</sequence>
<reference evidence="1" key="1">
    <citation type="submission" date="2018-05" db="EMBL/GenBank/DDBJ databases">
        <authorList>
            <person name="Lanie J.A."/>
            <person name="Ng W.-L."/>
            <person name="Kazmierczak K.M."/>
            <person name="Andrzejewski T.M."/>
            <person name="Davidsen T.M."/>
            <person name="Wayne K.J."/>
            <person name="Tettelin H."/>
            <person name="Glass J.I."/>
            <person name="Rusch D."/>
            <person name="Podicherti R."/>
            <person name="Tsui H.-C.T."/>
            <person name="Winkler M.E."/>
        </authorList>
    </citation>
    <scope>NUCLEOTIDE SEQUENCE</scope>
</reference>
<evidence type="ECO:0000313" key="1">
    <source>
        <dbReference type="EMBL" id="SVD42209.1"/>
    </source>
</evidence>
<accession>A0A382V6T4</accession>
<protein>
    <submittedName>
        <fullName evidence="1">Uncharacterized protein</fullName>
    </submittedName>
</protein>
<organism evidence="1">
    <name type="scientific">marine metagenome</name>
    <dbReference type="NCBI Taxonomy" id="408172"/>
    <lineage>
        <taxon>unclassified sequences</taxon>
        <taxon>metagenomes</taxon>
        <taxon>ecological metagenomes</taxon>
    </lineage>
</organism>